<organism evidence="1 2">
    <name type="scientific">Coniosporium tulheliwenetii</name>
    <dbReference type="NCBI Taxonomy" id="3383036"/>
    <lineage>
        <taxon>Eukaryota</taxon>
        <taxon>Fungi</taxon>
        <taxon>Dikarya</taxon>
        <taxon>Ascomycota</taxon>
        <taxon>Pezizomycotina</taxon>
        <taxon>Dothideomycetes</taxon>
        <taxon>Dothideomycetes incertae sedis</taxon>
        <taxon>Coniosporium</taxon>
    </lineage>
</organism>
<accession>A0ACC2ZMQ4</accession>
<gene>
    <name evidence="1" type="ORF">H2199_000772</name>
</gene>
<dbReference type="EMBL" id="JAPDRP010000002">
    <property type="protein sequence ID" value="KAJ9648859.1"/>
    <property type="molecule type" value="Genomic_DNA"/>
</dbReference>
<evidence type="ECO:0000313" key="2">
    <source>
        <dbReference type="Proteomes" id="UP001172680"/>
    </source>
</evidence>
<comment type="caution">
    <text evidence="1">The sequence shown here is derived from an EMBL/GenBank/DDBJ whole genome shotgun (WGS) entry which is preliminary data.</text>
</comment>
<sequence length="472" mass="51926">MAGTRSSARLASNPTSSPAKSQDDKTPTKTGSKRKANTDASPKAKRGKKAAPQKDQKTIEETMPTEGNAPDDAEMKEAADVDESTDGKADQVEGKGIASQRPSCWFWADSLLKPSEAPKADEMVKSAPQTESVQEPGSSGNVNEKSNEKVDGKADEEESAANGSEEATKQSAGDQPSSNTNGAVENDPEREKVVPSNILEKGIIYFFTRGRVGMEEPESVGDLQRTYFVLRPIPKGARLGDGPIEDLKNNRLFALPKKVFPKSQQDRFMAFVEKSNTTIQDLKENFFAGSEYQTKTTGTRHTPPVLPIGEGVYAFTQTERTTHLVYMLTIPSEPGEVQEEIGLRPKASFVTSIKNPERPGPAYTQLPEGPGFPKEILEEFHGLAWVPVQPKLLDYENTQILLIGEGTDGDVSKALEPSRKDVKHGDKETPQEELEKLEHEDELRVQHLHGDDSVFDDLRISQEEYSKVLTTW</sequence>
<protein>
    <submittedName>
        <fullName evidence="1">Uncharacterized protein</fullName>
    </submittedName>
</protein>
<keyword evidence="2" id="KW-1185">Reference proteome</keyword>
<proteinExistence type="predicted"/>
<dbReference type="Proteomes" id="UP001172680">
    <property type="component" value="Unassembled WGS sequence"/>
</dbReference>
<name>A0ACC2ZMQ4_9PEZI</name>
<evidence type="ECO:0000313" key="1">
    <source>
        <dbReference type="EMBL" id="KAJ9648859.1"/>
    </source>
</evidence>
<reference evidence="1" key="1">
    <citation type="submission" date="2022-10" db="EMBL/GenBank/DDBJ databases">
        <title>Culturing micro-colonial fungi from biological soil crusts in the Mojave desert and describing Neophaeococcomyces mojavensis, and introducing the new genera and species Taxawa tesnikishii.</title>
        <authorList>
            <person name="Kurbessoian T."/>
            <person name="Stajich J.E."/>
        </authorList>
    </citation>
    <scope>NUCLEOTIDE SEQUENCE</scope>
    <source>
        <strain evidence="1">JES_115</strain>
    </source>
</reference>